<keyword evidence="12" id="KW-1185">Reference proteome</keyword>
<name>A0AAW1CP03_9HEMI</name>
<comment type="caution">
    <text evidence="10">Lacks conserved residue(s) required for the propagation of feature annotation.</text>
</comment>
<keyword evidence="5 10" id="KW-0276">Fatty acid metabolism</keyword>
<evidence type="ECO:0000256" key="1">
    <source>
        <dbReference type="ARBA" id="ARBA00004141"/>
    </source>
</evidence>
<evidence type="ECO:0000256" key="9">
    <source>
        <dbReference type="ARBA" id="ARBA00023160"/>
    </source>
</evidence>
<evidence type="ECO:0000256" key="3">
    <source>
        <dbReference type="ARBA" id="ARBA00022679"/>
    </source>
</evidence>
<sequence length="85" mass="9979">MDSPFPTLLMVATYLYFMIFLGPKLMENRKPFKLNSVLVVYNAAQTLFSLVMFSEVFIHIFFHLYINLNLFSNKFCTNQSVLELL</sequence>
<dbReference type="EC" id="2.3.1.199" evidence="10"/>
<keyword evidence="4 10" id="KW-0812">Transmembrane</keyword>
<keyword evidence="8 10" id="KW-0472">Membrane</keyword>
<protein>
    <recommendedName>
        <fullName evidence="10">Elongation of very long chain fatty acids protein</fullName>
        <ecNumber evidence="10">2.3.1.199</ecNumber>
    </recommendedName>
    <alternativeName>
        <fullName evidence="10">Very-long-chain 3-oxoacyl-CoA synthase</fullName>
    </alternativeName>
</protein>
<comment type="catalytic activity">
    <reaction evidence="10">
        <text>a very-long-chain acyl-CoA + malonyl-CoA + H(+) = a very-long-chain 3-oxoacyl-CoA + CO2 + CoA</text>
        <dbReference type="Rhea" id="RHEA:32727"/>
        <dbReference type="ChEBI" id="CHEBI:15378"/>
        <dbReference type="ChEBI" id="CHEBI:16526"/>
        <dbReference type="ChEBI" id="CHEBI:57287"/>
        <dbReference type="ChEBI" id="CHEBI:57384"/>
        <dbReference type="ChEBI" id="CHEBI:90725"/>
        <dbReference type="ChEBI" id="CHEBI:90736"/>
        <dbReference type="EC" id="2.3.1.199"/>
    </reaction>
</comment>
<dbReference type="EMBL" id="JAPXFL010000010">
    <property type="protein sequence ID" value="KAK9500141.1"/>
    <property type="molecule type" value="Genomic_DNA"/>
</dbReference>
<comment type="similarity">
    <text evidence="10">Belongs to the ELO family.</text>
</comment>
<dbReference type="InterPro" id="IPR002076">
    <property type="entry name" value="ELO_fam"/>
</dbReference>
<comment type="subcellular location">
    <subcellularLocation>
        <location evidence="1">Membrane</location>
        <topology evidence="1">Multi-pass membrane protein</topology>
    </subcellularLocation>
</comment>
<dbReference type="GO" id="GO:0019367">
    <property type="term" value="P:fatty acid elongation, saturated fatty acid"/>
    <property type="evidence" value="ECO:0007669"/>
    <property type="project" value="TreeGrafter"/>
</dbReference>
<evidence type="ECO:0000313" key="11">
    <source>
        <dbReference type="EMBL" id="KAK9500141.1"/>
    </source>
</evidence>
<feature type="transmembrane region" description="Helical" evidence="10">
    <location>
        <begin position="6"/>
        <end position="26"/>
    </location>
</feature>
<reference evidence="11 12" key="1">
    <citation type="submission" date="2022-12" db="EMBL/GenBank/DDBJ databases">
        <title>Chromosome-level genome assembly of true bugs.</title>
        <authorList>
            <person name="Ma L."/>
            <person name="Li H."/>
        </authorList>
    </citation>
    <scope>NUCLEOTIDE SEQUENCE [LARGE SCALE GENOMIC DNA]</scope>
    <source>
        <strain evidence="11">Lab_2022b</strain>
    </source>
</reference>
<dbReference type="GO" id="GO:0009922">
    <property type="term" value="F:fatty acid elongase activity"/>
    <property type="evidence" value="ECO:0007669"/>
    <property type="project" value="UniProtKB-EC"/>
</dbReference>
<evidence type="ECO:0000256" key="4">
    <source>
        <dbReference type="ARBA" id="ARBA00022692"/>
    </source>
</evidence>
<evidence type="ECO:0000256" key="10">
    <source>
        <dbReference type="RuleBase" id="RU361115"/>
    </source>
</evidence>
<dbReference type="PANTHER" id="PTHR11157">
    <property type="entry name" value="FATTY ACID ACYL TRANSFERASE-RELATED"/>
    <property type="match status" value="1"/>
</dbReference>
<dbReference type="PANTHER" id="PTHR11157:SF22">
    <property type="entry name" value="ELONGATION OF VERY LONG CHAIN FATTY ACIDS PROTEIN"/>
    <property type="match status" value="1"/>
</dbReference>
<evidence type="ECO:0000256" key="5">
    <source>
        <dbReference type="ARBA" id="ARBA00022832"/>
    </source>
</evidence>
<dbReference type="AlphaFoldDB" id="A0AAW1CP03"/>
<keyword evidence="2 10" id="KW-0444">Lipid biosynthesis</keyword>
<gene>
    <name evidence="11" type="ORF">O3M35_001457</name>
</gene>
<comment type="caution">
    <text evidence="11">The sequence shown here is derived from an EMBL/GenBank/DDBJ whole genome shotgun (WGS) entry which is preliminary data.</text>
</comment>
<dbReference type="GO" id="GO:0005789">
    <property type="term" value="C:endoplasmic reticulum membrane"/>
    <property type="evidence" value="ECO:0007669"/>
    <property type="project" value="TreeGrafter"/>
</dbReference>
<keyword evidence="6 10" id="KW-1133">Transmembrane helix</keyword>
<dbReference type="GO" id="GO:0042761">
    <property type="term" value="P:very long-chain fatty acid biosynthetic process"/>
    <property type="evidence" value="ECO:0007669"/>
    <property type="project" value="TreeGrafter"/>
</dbReference>
<proteinExistence type="inferred from homology"/>
<evidence type="ECO:0000256" key="6">
    <source>
        <dbReference type="ARBA" id="ARBA00022989"/>
    </source>
</evidence>
<dbReference type="GO" id="GO:0034625">
    <property type="term" value="P:fatty acid elongation, monounsaturated fatty acid"/>
    <property type="evidence" value="ECO:0007669"/>
    <property type="project" value="TreeGrafter"/>
</dbReference>
<dbReference type="GO" id="GO:0034626">
    <property type="term" value="P:fatty acid elongation, polyunsaturated fatty acid"/>
    <property type="evidence" value="ECO:0007669"/>
    <property type="project" value="TreeGrafter"/>
</dbReference>
<keyword evidence="9 10" id="KW-0275">Fatty acid biosynthesis</keyword>
<dbReference type="GO" id="GO:0030148">
    <property type="term" value="P:sphingolipid biosynthetic process"/>
    <property type="evidence" value="ECO:0007669"/>
    <property type="project" value="TreeGrafter"/>
</dbReference>
<keyword evidence="7 10" id="KW-0443">Lipid metabolism</keyword>
<evidence type="ECO:0000256" key="2">
    <source>
        <dbReference type="ARBA" id="ARBA00022516"/>
    </source>
</evidence>
<organism evidence="11 12">
    <name type="scientific">Rhynocoris fuscipes</name>
    <dbReference type="NCBI Taxonomy" id="488301"/>
    <lineage>
        <taxon>Eukaryota</taxon>
        <taxon>Metazoa</taxon>
        <taxon>Ecdysozoa</taxon>
        <taxon>Arthropoda</taxon>
        <taxon>Hexapoda</taxon>
        <taxon>Insecta</taxon>
        <taxon>Pterygota</taxon>
        <taxon>Neoptera</taxon>
        <taxon>Paraneoptera</taxon>
        <taxon>Hemiptera</taxon>
        <taxon>Heteroptera</taxon>
        <taxon>Panheteroptera</taxon>
        <taxon>Cimicomorpha</taxon>
        <taxon>Reduviidae</taxon>
        <taxon>Harpactorinae</taxon>
        <taxon>Harpactorini</taxon>
        <taxon>Rhynocoris</taxon>
    </lineage>
</organism>
<evidence type="ECO:0000256" key="7">
    <source>
        <dbReference type="ARBA" id="ARBA00023098"/>
    </source>
</evidence>
<keyword evidence="3 10" id="KW-0808">Transferase</keyword>
<dbReference type="Proteomes" id="UP001461498">
    <property type="component" value="Unassembled WGS sequence"/>
</dbReference>
<feature type="transmembrane region" description="Helical" evidence="10">
    <location>
        <begin position="38"/>
        <end position="62"/>
    </location>
</feature>
<dbReference type="Pfam" id="PF01151">
    <property type="entry name" value="ELO"/>
    <property type="match status" value="1"/>
</dbReference>
<evidence type="ECO:0000313" key="12">
    <source>
        <dbReference type="Proteomes" id="UP001461498"/>
    </source>
</evidence>
<accession>A0AAW1CP03</accession>
<evidence type="ECO:0000256" key="8">
    <source>
        <dbReference type="ARBA" id="ARBA00023136"/>
    </source>
</evidence>